<keyword evidence="1" id="KW-0175">Coiled coil</keyword>
<evidence type="ECO:0000256" key="2">
    <source>
        <dbReference type="SAM" id="MobiDB-lite"/>
    </source>
</evidence>
<feature type="compositionally biased region" description="Basic and acidic residues" evidence="2">
    <location>
        <begin position="1226"/>
        <end position="1245"/>
    </location>
</feature>
<dbReference type="Gene3D" id="1.10.10.2910">
    <property type="match status" value="1"/>
</dbReference>
<dbReference type="AlphaFoldDB" id="A0AAW9DJ49"/>
<dbReference type="Pfam" id="PF08401">
    <property type="entry name" value="ArdcN"/>
    <property type="match status" value="1"/>
</dbReference>
<organism evidence="5 6">
    <name type="scientific">Streptococcus suis</name>
    <dbReference type="NCBI Taxonomy" id="1307"/>
    <lineage>
        <taxon>Bacteria</taxon>
        <taxon>Bacillati</taxon>
        <taxon>Bacillota</taxon>
        <taxon>Bacilli</taxon>
        <taxon>Lactobacillales</taxon>
        <taxon>Streptococcaceae</taxon>
        <taxon>Streptococcus</taxon>
    </lineage>
</organism>
<dbReference type="InterPro" id="IPR013610">
    <property type="entry name" value="ArdC_N"/>
</dbReference>
<dbReference type="EMBL" id="JAWWZK010000034">
    <property type="protein sequence ID" value="MDX5038721.1"/>
    <property type="molecule type" value="Genomic_DNA"/>
</dbReference>
<feature type="region of interest" description="Disordered" evidence="2">
    <location>
        <begin position="341"/>
        <end position="371"/>
    </location>
</feature>
<dbReference type="Pfam" id="PF18813">
    <property type="entry name" value="PBECR4"/>
    <property type="match status" value="1"/>
</dbReference>
<dbReference type="RefSeq" id="WP_105145576.1">
    <property type="nucleotide sequence ID" value="NZ_CP102141.1"/>
</dbReference>
<feature type="compositionally biased region" description="Basic and acidic residues" evidence="2">
    <location>
        <begin position="341"/>
        <end position="362"/>
    </location>
</feature>
<feature type="region of interest" description="Disordered" evidence="2">
    <location>
        <begin position="597"/>
        <end position="621"/>
    </location>
</feature>
<sequence length="1245" mass="142520">MASVKELRQVNIVGVAEILGMELKPDNSRYYRWKDHDSLVIDVRKNWFNWYSRDKYGDPIALVRLIREEQTGQPVSFKEAKHYVETGSFPTVDTIDYTRKEFSNYLSRYESKDKTLMIDYLKNERGLSEETIRFFDEKGVLGQANYKNAQGIEPVILFKTLDATGKMIGGSLQGIVENRELYDRGRLKQIMKHSDGSSGFNVDIGTPKRLIVAEAPIDLMSYYELHKGELNDVRLVAMDGLKEGTISRHYMEILHLKRGKVYEVDHKKTPQALSNIAKTSTHFKQEENQSVITLAVDNDSAGRKFLSRLEDKGIRFVSDLPPLPAGKEKSDWNDYLKQKKKGQLMEHQNKRLTQNKEVEPHRKEKKSKKTKTAEEHYFDWIERMAATVQEQLQLPSPPKLASELEVLVEPFITTDLDRLFARRLSLALDTQRVESSQILSVHQAIDQLDKQINEQLQEKELQTSKIAEDYLLTAVRGDLPTLEELYSSAIFSDKPSVVEYLKDWSANTEEVQRVIDFLTQLDPVRRDWLTPVEYFLDDMRTSQLEEDIADEEEQQEQVATSDQKENALEQAQGHEKSAEGTIGDFPAKQEAAPLPEANESQPLNDLSPSQTQPQPLLHFTTKDDGKSIEKRYYHLASKKDIAKLNRYAPTIQQTAQWYLDTIADSHVIYLYKDGGSISSLAVQFDRDKFMHLTGIFPYREHQTATQTLEDFANGKGDFDSILIANKGAAFDKIKVLPELEAIIQSDSFYFGDLSEVPKLKQLDMDKAIRSGDEDVVLAMRTVDGTTFPASLLKLRQTLALQLEDSTEERTILGVYRYRDSQLDQLSINQEYIKDGGEVFKSILDQVVENLNQSTSSEPNMEEDMVYHNQPSFKGQMQNHPTEKVKLESVDQPSYAQPSSQNKLNELLASKDRAGLAQHLKEGIHQYLDSTQYKEFLKTMSRFPQYSYRNVMLLKAQKPDVQAVTSFKSWKEDFGRSVKKGEKSLRIFAPMVVKAKDPKTGEILKDDKGNDVTRTIFKLVPVFDVSQTEGKELPQPIYQLEGTHENYAKLYRSAKEYAQSKGLRFEFEANLGEANGYYSRKDQKIVIKSGMSEQQTLKTIYHELAHADLHSSKTTDKELKYSHAELQAESVAYIVSNHYGLDTGSYTFAYLASWAEDKAALTDLEAQLEIVQKEAQHLINSLDSELAKQMEQAQEQSVEKVESVEKLSFEERLARAEVQSRSLVEQQMKEEDQSKKQEAKQSNQER</sequence>
<dbReference type="GO" id="GO:0003697">
    <property type="term" value="F:single-stranded DNA binding"/>
    <property type="evidence" value="ECO:0007669"/>
    <property type="project" value="InterPro"/>
</dbReference>
<proteinExistence type="predicted"/>
<feature type="region of interest" description="Disordered" evidence="2">
    <location>
        <begin position="548"/>
        <end position="581"/>
    </location>
</feature>
<evidence type="ECO:0000259" key="4">
    <source>
        <dbReference type="Pfam" id="PF18813"/>
    </source>
</evidence>
<feature type="region of interest" description="Disordered" evidence="2">
    <location>
        <begin position="1217"/>
        <end position="1245"/>
    </location>
</feature>
<gene>
    <name evidence="5" type="ORF">SHY70_10620</name>
</gene>
<dbReference type="Proteomes" id="UP001270004">
    <property type="component" value="Unassembled WGS sequence"/>
</dbReference>
<dbReference type="Gene3D" id="3.40.1360.10">
    <property type="match status" value="1"/>
</dbReference>
<evidence type="ECO:0000259" key="3">
    <source>
        <dbReference type="Pfam" id="PF08401"/>
    </source>
</evidence>
<accession>A0AAW9DJ49</accession>
<evidence type="ECO:0000313" key="5">
    <source>
        <dbReference type="EMBL" id="MDX5038721.1"/>
    </source>
</evidence>
<name>A0AAW9DJ49_STRSU</name>
<reference evidence="5" key="1">
    <citation type="submission" date="2023-11" db="EMBL/GenBank/DDBJ databases">
        <title>Antimicrobial resistance in invasive Streptococcus suis isolated in Spain and the associated genetic mechanisms.</title>
        <authorList>
            <person name="Uruen C."/>
            <person name="Arenas J.A."/>
        </authorList>
    </citation>
    <scope>NUCLEOTIDE SEQUENCE</scope>
    <source>
        <strain evidence="5">Ss_70</strain>
    </source>
</reference>
<feature type="coiled-coil region" evidence="1">
    <location>
        <begin position="1160"/>
        <end position="1206"/>
    </location>
</feature>
<dbReference type="SUPFAM" id="SSF57783">
    <property type="entry name" value="Zinc beta-ribbon"/>
    <property type="match status" value="1"/>
</dbReference>
<comment type="caution">
    <text evidence="5">The sequence shown here is derived from an EMBL/GenBank/DDBJ whole genome shotgun (WGS) entry which is preliminary data.</text>
</comment>
<evidence type="ECO:0000256" key="1">
    <source>
        <dbReference type="SAM" id="Coils"/>
    </source>
</evidence>
<dbReference type="InterPro" id="IPR041420">
    <property type="entry name" value="PBECR4"/>
</dbReference>
<feature type="compositionally biased region" description="Polar residues" evidence="2">
    <location>
        <begin position="598"/>
        <end position="614"/>
    </location>
</feature>
<protein>
    <submittedName>
        <fullName evidence="5">PBECR4 domain-containing protein</fullName>
    </submittedName>
</protein>
<feature type="domain" description="N-terminal" evidence="3">
    <location>
        <begin position="931"/>
        <end position="1022"/>
    </location>
</feature>
<evidence type="ECO:0000313" key="6">
    <source>
        <dbReference type="Proteomes" id="UP001270004"/>
    </source>
</evidence>
<feature type="domain" description="Phage-Barnase-EndoU-ColicinE5/D-RelE like nuclease 4" evidence="4">
    <location>
        <begin position="650"/>
        <end position="832"/>
    </location>
</feature>
<feature type="compositionally biased region" description="Basic and acidic residues" evidence="2">
    <location>
        <begin position="562"/>
        <end position="578"/>
    </location>
</feature>